<evidence type="ECO:0000256" key="2">
    <source>
        <dbReference type="ARBA" id="ARBA00022448"/>
    </source>
</evidence>
<dbReference type="OrthoDB" id="419616at2759"/>
<evidence type="ECO:0000256" key="3">
    <source>
        <dbReference type="ARBA" id="ARBA00022692"/>
    </source>
</evidence>
<evidence type="ECO:0000313" key="8">
    <source>
        <dbReference type="EMBL" id="KAA1109917.1"/>
    </source>
</evidence>
<feature type="transmembrane region" description="Helical" evidence="6">
    <location>
        <begin position="385"/>
        <end position="412"/>
    </location>
</feature>
<dbReference type="InterPro" id="IPR020846">
    <property type="entry name" value="MFS_dom"/>
</dbReference>
<reference evidence="10 11" key="1">
    <citation type="submission" date="2019-05" db="EMBL/GenBank/DDBJ databases">
        <title>Emergence of the Ug99 lineage of the wheat stem rust pathogen through somatic hybridization.</title>
        <authorList>
            <person name="Li F."/>
            <person name="Upadhyaya N.M."/>
            <person name="Sperschneider J."/>
            <person name="Matny O."/>
            <person name="Nguyen-Phuc H."/>
            <person name="Mago R."/>
            <person name="Raley C."/>
            <person name="Miller M.E."/>
            <person name="Silverstein K.A.T."/>
            <person name="Henningsen E."/>
            <person name="Hirsch C.D."/>
            <person name="Visser B."/>
            <person name="Pretorius Z.A."/>
            <person name="Steffenson B.J."/>
            <person name="Schwessinger B."/>
            <person name="Dodds P.N."/>
            <person name="Figueroa M."/>
        </authorList>
    </citation>
    <scope>NUCLEOTIDE SEQUENCE [LARGE SCALE GENOMIC DNA]</scope>
    <source>
        <strain evidence="8">21-0</strain>
        <strain evidence="9 11">Ug99</strain>
    </source>
</reference>
<feature type="transmembrane region" description="Helical" evidence="6">
    <location>
        <begin position="458"/>
        <end position="477"/>
    </location>
</feature>
<organism evidence="9 11">
    <name type="scientific">Puccinia graminis f. sp. tritici</name>
    <dbReference type="NCBI Taxonomy" id="56615"/>
    <lineage>
        <taxon>Eukaryota</taxon>
        <taxon>Fungi</taxon>
        <taxon>Dikarya</taxon>
        <taxon>Basidiomycota</taxon>
        <taxon>Pucciniomycotina</taxon>
        <taxon>Pucciniomycetes</taxon>
        <taxon>Pucciniales</taxon>
        <taxon>Pucciniaceae</taxon>
        <taxon>Puccinia</taxon>
    </lineage>
</organism>
<dbReference type="Proteomes" id="UP000324748">
    <property type="component" value="Unassembled WGS sequence"/>
</dbReference>
<comment type="subcellular location">
    <subcellularLocation>
        <location evidence="1">Membrane</location>
        <topology evidence="1">Multi-pass membrane protein</topology>
    </subcellularLocation>
</comment>
<evidence type="ECO:0000313" key="11">
    <source>
        <dbReference type="Proteomes" id="UP000325313"/>
    </source>
</evidence>
<dbReference type="AlphaFoldDB" id="A0A5B0RXE5"/>
<sequence>MSTMPNSDSDHPQPPARTNRRNLQLFILCLIRLCEPISFTVIFPMVAFMVAEFNPTLSEKEVGFYCGAIESIFSLAQFSTIILWGKLSDRIGRKPVLLIGLLGVSISTLAFGFSSSFWTMIAARSIGGILNGNAAVIKSMVAELTTTDNQALAFSLLPTSFAIGSAIGPLLGGYLSRPAERFPHSWFGTSSFWQNHPWLLPCAVAAIAPLLGFVMATLWLKETLIKKNPTNGERAPLLQSATDIDAQEPLAPTAPTPASPTKIVDLLKDRNLLIILISYSLLSFQTISLEALIVLFAYTPIKSGGIGFSSADIGLALSVSGVMIIFVQLGLFPFFQKRLGTARLYKICMSAYPLIFFLFPIIHLIARFEDNNRQEGVSDFTGVWIGIWIIMILKTTANMVFSCNMLLVSAVAPSRVVLATINGLAQSCASFVRAVGPITASSLFALSVLHQKFLNGNSVFLLFASIALGGFLNSLNIQDGREEWRNT</sequence>
<keyword evidence="3 6" id="KW-0812">Transmembrane</keyword>
<keyword evidence="2" id="KW-0813">Transport</keyword>
<dbReference type="Gene3D" id="1.20.1250.20">
    <property type="entry name" value="MFS general substrate transporter like domains"/>
    <property type="match status" value="1"/>
</dbReference>
<evidence type="ECO:0000256" key="1">
    <source>
        <dbReference type="ARBA" id="ARBA00004141"/>
    </source>
</evidence>
<dbReference type="InterPro" id="IPR011701">
    <property type="entry name" value="MFS"/>
</dbReference>
<feature type="domain" description="Major facilitator superfamily (MFS) profile" evidence="7">
    <location>
        <begin position="24"/>
        <end position="482"/>
    </location>
</feature>
<dbReference type="EMBL" id="VSWC01000027">
    <property type="protein sequence ID" value="KAA1109917.1"/>
    <property type="molecule type" value="Genomic_DNA"/>
</dbReference>
<name>A0A5B0RXE5_PUCGR</name>
<dbReference type="CDD" id="cd17330">
    <property type="entry name" value="MFS_SLC46_TetA_like"/>
    <property type="match status" value="1"/>
</dbReference>
<evidence type="ECO:0000256" key="5">
    <source>
        <dbReference type="ARBA" id="ARBA00023136"/>
    </source>
</evidence>
<feature type="transmembrane region" description="Helical" evidence="6">
    <location>
        <begin position="196"/>
        <end position="220"/>
    </location>
</feature>
<feature type="transmembrane region" description="Helical" evidence="6">
    <location>
        <begin position="121"/>
        <end position="141"/>
    </location>
</feature>
<dbReference type="Pfam" id="PF07690">
    <property type="entry name" value="MFS_1"/>
    <property type="match status" value="1"/>
</dbReference>
<keyword evidence="5 6" id="KW-0472">Membrane</keyword>
<dbReference type="InterPro" id="IPR036259">
    <property type="entry name" value="MFS_trans_sf"/>
</dbReference>
<dbReference type="PROSITE" id="PS50850">
    <property type="entry name" value="MFS"/>
    <property type="match status" value="1"/>
</dbReference>
<evidence type="ECO:0000313" key="9">
    <source>
        <dbReference type="EMBL" id="KAA1130038.1"/>
    </source>
</evidence>
<comment type="caution">
    <text evidence="9">The sequence shown here is derived from an EMBL/GenBank/DDBJ whole genome shotgun (WGS) entry which is preliminary data.</text>
</comment>
<keyword evidence="4 6" id="KW-1133">Transmembrane helix</keyword>
<feature type="transmembrane region" description="Helical" evidence="6">
    <location>
        <begin position="62"/>
        <end position="84"/>
    </location>
</feature>
<proteinExistence type="predicted"/>
<evidence type="ECO:0000256" key="6">
    <source>
        <dbReference type="SAM" id="Phobius"/>
    </source>
</evidence>
<keyword evidence="10" id="KW-1185">Reference proteome</keyword>
<dbReference type="SUPFAM" id="SSF103473">
    <property type="entry name" value="MFS general substrate transporter"/>
    <property type="match status" value="1"/>
</dbReference>
<feature type="transmembrane region" description="Helical" evidence="6">
    <location>
        <begin position="96"/>
        <end position="115"/>
    </location>
</feature>
<dbReference type="GO" id="GO:0022857">
    <property type="term" value="F:transmembrane transporter activity"/>
    <property type="evidence" value="ECO:0007669"/>
    <property type="project" value="InterPro"/>
</dbReference>
<feature type="transmembrane region" description="Helical" evidence="6">
    <location>
        <begin position="424"/>
        <end position="446"/>
    </location>
</feature>
<dbReference type="InterPro" id="IPR001958">
    <property type="entry name" value="Tet-R_TetA/multi-R_MdtG-like"/>
</dbReference>
<accession>A0A5B0RXE5</accession>
<gene>
    <name evidence="8" type="ORF">PGT21_003111</name>
    <name evidence="9" type="ORF">PGTUg99_008419</name>
</gene>
<feature type="transmembrane region" description="Helical" evidence="6">
    <location>
        <begin position="313"/>
        <end position="335"/>
    </location>
</feature>
<dbReference type="PANTHER" id="PTHR23504:SF15">
    <property type="entry name" value="MAJOR FACILITATOR SUPERFAMILY (MFS) PROFILE DOMAIN-CONTAINING PROTEIN"/>
    <property type="match status" value="1"/>
</dbReference>
<protein>
    <recommendedName>
        <fullName evidence="7">Major facilitator superfamily (MFS) profile domain-containing protein</fullName>
    </recommendedName>
</protein>
<feature type="transmembrane region" description="Helical" evidence="6">
    <location>
        <begin position="153"/>
        <end position="176"/>
    </location>
</feature>
<evidence type="ECO:0000313" key="10">
    <source>
        <dbReference type="Proteomes" id="UP000324748"/>
    </source>
</evidence>
<dbReference type="EMBL" id="VDEP01000114">
    <property type="protein sequence ID" value="KAA1130038.1"/>
    <property type="molecule type" value="Genomic_DNA"/>
</dbReference>
<dbReference type="Proteomes" id="UP000325313">
    <property type="component" value="Unassembled WGS sequence"/>
</dbReference>
<feature type="transmembrane region" description="Helical" evidence="6">
    <location>
        <begin position="347"/>
        <end position="365"/>
    </location>
</feature>
<dbReference type="PANTHER" id="PTHR23504">
    <property type="entry name" value="MAJOR FACILITATOR SUPERFAMILY DOMAIN-CONTAINING PROTEIN 10"/>
    <property type="match status" value="1"/>
</dbReference>
<evidence type="ECO:0000256" key="4">
    <source>
        <dbReference type="ARBA" id="ARBA00022989"/>
    </source>
</evidence>
<feature type="transmembrane region" description="Helical" evidence="6">
    <location>
        <begin position="272"/>
        <end position="301"/>
    </location>
</feature>
<evidence type="ECO:0000259" key="7">
    <source>
        <dbReference type="PROSITE" id="PS50850"/>
    </source>
</evidence>
<dbReference type="GO" id="GO:0016020">
    <property type="term" value="C:membrane"/>
    <property type="evidence" value="ECO:0007669"/>
    <property type="project" value="UniProtKB-SubCell"/>
</dbReference>
<feature type="transmembrane region" description="Helical" evidence="6">
    <location>
        <begin position="25"/>
        <end position="50"/>
    </location>
</feature>
<dbReference type="PRINTS" id="PR01035">
    <property type="entry name" value="TCRTETA"/>
</dbReference>